<feature type="transmembrane region" description="Helical" evidence="1">
    <location>
        <begin position="15"/>
        <end position="38"/>
    </location>
</feature>
<dbReference type="InterPro" id="IPR017495">
    <property type="entry name" value="PuhC"/>
</dbReference>
<keyword evidence="1" id="KW-0472">Membrane</keyword>
<accession>A0ABX7T8W5</accession>
<keyword evidence="1" id="KW-1133">Transmembrane helix</keyword>
<reference evidence="2 3" key="1">
    <citation type="submission" date="2021-03" db="EMBL/GenBank/DDBJ databases">
        <title>Complete genome of Parasphingorhabdus_sp.JHSY0214.</title>
        <authorList>
            <person name="Yoo J.H."/>
            <person name="Bae J.W."/>
        </authorList>
    </citation>
    <scope>NUCLEOTIDE SEQUENCE [LARGE SCALE GENOMIC DNA]</scope>
    <source>
        <strain evidence="2 3">JHSY0214</strain>
    </source>
</reference>
<evidence type="ECO:0000313" key="3">
    <source>
        <dbReference type="Proteomes" id="UP000663923"/>
    </source>
</evidence>
<dbReference type="RefSeq" id="WP_207989750.1">
    <property type="nucleotide sequence ID" value="NZ_CP071794.1"/>
</dbReference>
<name>A0ABX7T8W5_9SPHN</name>
<evidence type="ECO:0000313" key="2">
    <source>
        <dbReference type="EMBL" id="QTD57350.1"/>
    </source>
</evidence>
<dbReference type="NCBIfam" id="TIGR03054">
    <property type="entry name" value="photo_alph_chp1"/>
    <property type="match status" value="1"/>
</dbReference>
<dbReference type="GO" id="GO:0008168">
    <property type="term" value="F:methyltransferase activity"/>
    <property type="evidence" value="ECO:0007669"/>
    <property type="project" value="UniProtKB-KW"/>
</dbReference>
<dbReference type="EMBL" id="CP071794">
    <property type="protein sequence ID" value="QTD57350.1"/>
    <property type="molecule type" value="Genomic_DNA"/>
</dbReference>
<gene>
    <name evidence="2" type="ORF">J4G78_07415</name>
</gene>
<sequence>MSQAHNHDPTIPRGALIGAAVLLTFTMVLTGAVSWGWIPQSANPELSRAAEQVAPAEKRNLNFADREDGAVIISDAATQDIVKVIAYGEGGFVRATMRRMAKTRAASGIGSEQPFTLIRWENGALSLHDPATGKNAEIHGFGADHSTTFAEMLKEPSA</sequence>
<dbReference type="Proteomes" id="UP000663923">
    <property type="component" value="Chromosome"/>
</dbReference>
<dbReference type="GO" id="GO:0032259">
    <property type="term" value="P:methylation"/>
    <property type="evidence" value="ECO:0007669"/>
    <property type="project" value="UniProtKB-KW"/>
</dbReference>
<organism evidence="2 3">
    <name type="scientific">Parasphingorhabdus cellanae</name>
    <dbReference type="NCBI Taxonomy" id="2806553"/>
    <lineage>
        <taxon>Bacteria</taxon>
        <taxon>Pseudomonadati</taxon>
        <taxon>Pseudomonadota</taxon>
        <taxon>Alphaproteobacteria</taxon>
        <taxon>Sphingomonadales</taxon>
        <taxon>Sphingomonadaceae</taxon>
        <taxon>Parasphingorhabdus</taxon>
    </lineage>
</organism>
<protein>
    <submittedName>
        <fullName evidence="2">Phosphonoacetaldehyde methylase</fullName>
    </submittedName>
</protein>
<keyword evidence="1" id="KW-0812">Transmembrane</keyword>
<evidence type="ECO:0000256" key="1">
    <source>
        <dbReference type="SAM" id="Phobius"/>
    </source>
</evidence>
<keyword evidence="2" id="KW-0808">Transferase</keyword>
<proteinExistence type="predicted"/>
<keyword evidence="3" id="KW-1185">Reference proteome</keyword>
<keyword evidence="2" id="KW-0489">Methyltransferase</keyword>